<comment type="caution">
    <text evidence="1">The sequence shown here is derived from an EMBL/GenBank/DDBJ whole genome shotgun (WGS) entry which is preliminary data.</text>
</comment>
<keyword evidence="2" id="KW-1185">Reference proteome</keyword>
<dbReference type="EMBL" id="BPLQ01007314">
    <property type="protein sequence ID" value="GIY29423.1"/>
    <property type="molecule type" value="Genomic_DNA"/>
</dbReference>
<protein>
    <submittedName>
        <fullName evidence="1">Uncharacterized protein</fullName>
    </submittedName>
</protein>
<accession>A0AAV4S4I8</accession>
<dbReference type="AlphaFoldDB" id="A0AAV4S4I8"/>
<dbReference type="Proteomes" id="UP001054837">
    <property type="component" value="Unassembled WGS sequence"/>
</dbReference>
<organism evidence="1 2">
    <name type="scientific">Caerostris darwini</name>
    <dbReference type="NCBI Taxonomy" id="1538125"/>
    <lineage>
        <taxon>Eukaryota</taxon>
        <taxon>Metazoa</taxon>
        <taxon>Ecdysozoa</taxon>
        <taxon>Arthropoda</taxon>
        <taxon>Chelicerata</taxon>
        <taxon>Arachnida</taxon>
        <taxon>Araneae</taxon>
        <taxon>Araneomorphae</taxon>
        <taxon>Entelegynae</taxon>
        <taxon>Araneoidea</taxon>
        <taxon>Araneidae</taxon>
        <taxon>Caerostris</taxon>
    </lineage>
</organism>
<name>A0AAV4S4I8_9ARAC</name>
<sequence length="146" mass="16555">MDIIRVDFKSSLKAHQLSFNPSRGRLSRTKVLPQATNWEPARSAGTWQYVVLQCFREPVLFIKKFCFRANILKSRYNVEVNSNNSGIEKPSEENTAKTSLLKGGLTCNQAPPSLKANLYLPPQSSLFRSATSCICISRYRQPKAWD</sequence>
<evidence type="ECO:0000313" key="2">
    <source>
        <dbReference type="Proteomes" id="UP001054837"/>
    </source>
</evidence>
<evidence type="ECO:0000313" key="1">
    <source>
        <dbReference type="EMBL" id="GIY29423.1"/>
    </source>
</evidence>
<gene>
    <name evidence="1" type="ORF">CDAR_533741</name>
</gene>
<proteinExistence type="predicted"/>
<reference evidence="1 2" key="1">
    <citation type="submission" date="2021-06" db="EMBL/GenBank/DDBJ databases">
        <title>Caerostris darwini draft genome.</title>
        <authorList>
            <person name="Kono N."/>
            <person name="Arakawa K."/>
        </authorList>
    </citation>
    <scope>NUCLEOTIDE SEQUENCE [LARGE SCALE GENOMIC DNA]</scope>
</reference>